<feature type="domain" description="EGF-like" evidence="3">
    <location>
        <begin position="124"/>
        <end position="162"/>
    </location>
</feature>
<dbReference type="InterPro" id="IPR000742">
    <property type="entry name" value="EGF"/>
</dbReference>
<evidence type="ECO:0000259" key="3">
    <source>
        <dbReference type="PROSITE" id="PS50026"/>
    </source>
</evidence>
<dbReference type="InterPro" id="IPR050906">
    <property type="entry name" value="Notch_signaling"/>
</dbReference>
<dbReference type="EMBL" id="ACGJ01000686">
    <property type="protein sequence ID" value="EET02179.1"/>
    <property type="molecule type" value="Genomic_DNA"/>
</dbReference>
<dbReference type="PROSITE" id="PS01186">
    <property type="entry name" value="EGF_2"/>
    <property type="match status" value="1"/>
</dbReference>
<keyword evidence="2" id="KW-0472">Membrane</keyword>
<keyword evidence="2" id="KW-0812">Transmembrane</keyword>
<dbReference type="Pfam" id="PF23106">
    <property type="entry name" value="EGF_Teneurin"/>
    <property type="match status" value="1"/>
</dbReference>
<dbReference type="PROSITE" id="PS50026">
    <property type="entry name" value="EGF_3"/>
    <property type="match status" value="1"/>
</dbReference>
<protein>
    <submittedName>
        <fullName evidence="4">Neurogenic locus notch-like protein</fullName>
    </submittedName>
</protein>
<reference evidence="4 5" key="1">
    <citation type="journal article" date="2009" name="PLoS Pathog.">
        <title>Draft genome sequencing of giardia intestinalis assemblage B isolate GS: is human giardiasis caused by two different species?</title>
        <authorList>
            <person name="Franzen O."/>
            <person name="Jerlstrom-Hultqvist J."/>
            <person name="Castro E."/>
            <person name="Sherwood E."/>
            <person name="Ankarklev J."/>
            <person name="Reiner D.S."/>
            <person name="Palm D."/>
            <person name="Andersson J.O."/>
            <person name="Andersson B."/>
            <person name="Svard S.G."/>
        </authorList>
    </citation>
    <scope>NUCLEOTIDE SEQUENCE [LARGE SCALE GENOMIC DNA]</scope>
    <source>
        <strain evidence="5">ATCC 50581 / GS clone H7</strain>
    </source>
</reference>
<feature type="disulfide bond" evidence="1">
    <location>
        <begin position="152"/>
        <end position="161"/>
    </location>
</feature>
<feature type="transmembrane region" description="Helical" evidence="2">
    <location>
        <begin position="224"/>
        <end position="247"/>
    </location>
</feature>
<comment type="caution">
    <text evidence="1">Lacks conserved residue(s) required for the propagation of feature annotation.</text>
</comment>
<proteinExistence type="predicted"/>
<keyword evidence="1" id="KW-0245">EGF-like domain</keyword>
<dbReference type="OrthoDB" id="430340at2759"/>
<keyword evidence="1" id="KW-1015">Disulfide bond</keyword>
<evidence type="ECO:0000256" key="1">
    <source>
        <dbReference type="PROSITE-ProRule" id="PRU00076"/>
    </source>
</evidence>
<dbReference type="OMA" id="HGICYAT"/>
<dbReference type="SUPFAM" id="SSF57196">
    <property type="entry name" value="EGF/Laminin"/>
    <property type="match status" value="1"/>
</dbReference>
<evidence type="ECO:0000256" key="2">
    <source>
        <dbReference type="SAM" id="Phobius"/>
    </source>
</evidence>
<dbReference type="AlphaFoldDB" id="C6LP70"/>
<sequence length="266" mass="28661">MAFVNYPVESSSETFEIDKSRSSAPKSCTTDTDCSSIVFNSKTLTGRTCINGVCSCPFSYGGDNCQTDACGLTTQDGGCVDSTVGSCRLQDDGSYKCVCVVSRAGATCQLCSKVTQNVSGLLCVHNNCVYNSTACNGHGICYATRSNATCQCFPGYNGDYCEINTCGVYISSDNVIHYCNDYGICEYKESSLDDGRVSHVYSCNCFPGVSGDKCQVVSNYSQQIVIFTVVVIVEIVALVILLVILFLRIRKSKRASSREPDDLSIN</sequence>
<evidence type="ECO:0000313" key="4">
    <source>
        <dbReference type="EMBL" id="EET02179.1"/>
    </source>
</evidence>
<keyword evidence="2" id="KW-1133">Transmembrane helix</keyword>
<dbReference type="VEuPathDB" id="GiardiaDB:GL50581_534"/>
<comment type="caution">
    <text evidence="4">The sequence shown here is derived from an EMBL/GenBank/DDBJ whole genome shotgun (WGS) entry which is preliminary data.</text>
</comment>
<dbReference type="SMART" id="SM00181">
    <property type="entry name" value="EGF"/>
    <property type="match status" value="4"/>
</dbReference>
<name>C6LP70_GIAIB</name>
<dbReference type="Gene3D" id="2.10.25.10">
    <property type="entry name" value="Laminin"/>
    <property type="match status" value="1"/>
</dbReference>
<organism evidence="4 5">
    <name type="scientific">Giardia intestinalis (strain ATCC 50581 / GS clone H7)</name>
    <name type="common">Giardia lamblia</name>
    <dbReference type="NCBI Taxonomy" id="598745"/>
    <lineage>
        <taxon>Eukaryota</taxon>
        <taxon>Metamonada</taxon>
        <taxon>Diplomonadida</taxon>
        <taxon>Hexamitidae</taxon>
        <taxon>Giardiinae</taxon>
        <taxon>Giardia</taxon>
    </lineage>
</organism>
<dbReference type="PANTHER" id="PTHR24044:SF420">
    <property type="entry name" value="DELTA AND NOTCH-LIKE EPIDERMAL GROWTH FACTOR-RELATED RECEPTOR ISOFORM X1"/>
    <property type="match status" value="1"/>
</dbReference>
<dbReference type="PANTHER" id="PTHR24044">
    <property type="entry name" value="NOTCH LIGAND FAMILY MEMBER"/>
    <property type="match status" value="1"/>
</dbReference>
<dbReference type="PROSITE" id="PS00022">
    <property type="entry name" value="EGF_1"/>
    <property type="match status" value="3"/>
</dbReference>
<evidence type="ECO:0000313" key="5">
    <source>
        <dbReference type="Proteomes" id="UP000002488"/>
    </source>
</evidence>
<gene>
    <name evidence="4" type="ORF">GL50581_534</name>
</gene>
<dbReference type="Proteomes" id="UP000002488">
    <property type="component" value="Unassembled WGS sequence"/>
</dbReference>
<accession>C6LP70</accession>